<feature type="transmembrane region" description="Helical" evidence="1">
    <location>
        <begin position="134"/>
        <end position="152"/>
    </location>
</feature>
<evidence type="ECO:0000256" key="1">
    <source>
        <dbReference type="SAM" id="Phobius"/>
    </source>
</evidence>
<evidence type="ECO:0000313" key="3">
    <source>
        <dbReference type="Proteomes" id="UP000598350"/>
    </source>
</evidence>
<feature type="transmembrane region" description="Helical" evidence="1">
    <location>
        <begin position="73"/>
        <end position="91"/>
    </location>
</feature>
<comment type="caution">
    <text evidence="2">The sequence shown here is derived from an EMBL/GenBank/DDBJ whole genome shotgun (WGS) entry which is preliminary data.</text>
</comment>
<keyword evidence="1" id="KW-1133">Transmembrane helix</keyword>
<keyword evidence="1" id="KW-0812">Transmembrane</keyword>
<sequence>MSNKPLIRTKSQRTILKNLTVSILIICVSSLPYIHDLITIKGEGLAPWVPDFGLEKALTASDGKVMGFSSYRVFLYTLLIHLFAHIGWVGWMMDAKGKSYRFALLVPVVLSGYTVALLLFNARATKYNEPDTKFYLTLILSLIVIFNFFFNYKLKRNSQE</sequence>
<organism evidence="2 3">
    <name type="scientific">Maribacter arenosus</name>
    <dbReference type="NCBI Taxonomy" id="1854708"/>
    <lineage>
        <taxon>Bacteria</taxon>
        <taxon>Pseudomonadati</taxon>
        <taxon>Bacteroidota</taxon>
        <taxon>Flavobacteriia</taxon>
        <taxon>Flavobacteriales</taxon>
        <taxon>Flavobacteriaceae</taxon>
        <taxon>Maribacter</taxon>
    </lineage>
</organism>
<evidence type="ECO:0008006" key="4">
    <source>
        <dbReference type="Google" id="ProtNLM"/>
    </source>
</evidence>
<keyword evidence="1" id="KW-0472">Membrane</keyword>
<dbReference type="Proteomes" id="UP000598350">
    <property type="component" value="Unassembled WGS sequence"/>
</dbReference>
<proteinExistence type="predicted"/>
<gene>
    <name evidence="2" type="ORF">HPE63_05960</name>
</gene>
<protein>
    <recommendedName>
        <fullName evidence="4">DUF4405 domain-containing protein</fullName>
    </recommendedName>
</protein>
<keyword evidence="3" id="KW-1185">Reference proteome</keyword>
<name>A0ABR7V972_9FLAO</name>
<feature type="transmembrane region" description="Helical" evidence="1">
    <location>
        <begin position="15"/>
        <end position="34"/>
    </location>
</feature>
<dbReference type="EMBL" id="JABTCG010000002">
    <property type="protein sequence ID" value="MBD0850209.1"/>
    <property type="molecule type" value="Genomic_DNA"/>
</dbReference>
<accession>A0ABR7V972</accession>
<feature type="transmembrane region" description="Helical" evidence="1">
    <location>
        <begin position="103"/>
        <end position="122"/>
    </location>
</feature>
<reference evidence="2 3" key="1">
    <citation type="submission" date="2020-05" db="EMBL/GenBank/DDBJ databases">
        <title>The draft genome sequence of Maribacter arenosus CAU 1321.</title>
        <authorList>
            <person name="Mu L."/>
        </authorList>
    </citation>
    <scope>NUCLEOTIDE SEQUENCE [LARGE SCALE GENOMIC DNA]</scope>
    <source>
        <strain evidence="2 3">CAU 1321</strain>
    </source>
</reference>
<evidence type="ECO:0000313" key="2">
    <source>
        <dbReference type="EMBL" id="MBD0850209.1"/>
    </source>
</evidence>
<dbReference type="RefSeq" id="WP_188313346.1">
    <property type="nucleotide sequence ID" value="NZ_JABTCG010000002.1"/>
</dbReference>